<proteinExistence type="predicted"/>
<reference evidence="1" key="2">
    <citation type="submission" date="2015-06" db="UniProtKB">
        <authorList>
            <consortium name="EnsemblProtists"/>
        </authorList>
    </citation>
    <scope>IDENTIFICATION</scope>
    <source>
        <strain evidence="1">Emoy2</strain>
    </source>
</reference>
<sequence>MHRPDSGTPTGFRGARAARLRSSINLPNQDNHVCHENGTGVCISGAAAWRKFGRVCLLVQTKIVIVLTRTVCLWKTWCRLPEQHGSQVGKKLVSCDQ</sequence>
<dbReference type="EnsemblProtists" id="HpaT812154">
    <property type="protein sequence ID" value="HpaP812154"/>
    <property type="gene ID" value="HpaG812154"/>
</dbReference>
<dbReference type="VEuPathDB" id="FungiDB:HpaG812154"/>
<reference evidence="2" key="1">
    <citation type="journal article" date="2010" name="Science">
        <title>Signatures of adaptation to obligate biotrophy in the Hyaloperonospora arabidopsidis genome.</title>
        <authorList>
            <person name="Baxter L."/>
            <person name="Tripathy S."/>
            <person name="Ishaque N."/>
            <person name="Boot N."/>
            <person name="Cabral A."/>
            <person name="Kemen E."/>
            <person name="Thines M."/>
            <person name="Ah-Fong A."/>
            <person name="Anderson R."/>
            <person name="Badejoko W."/>
            <person name="Bittner-Eddy P."/>
            <person name="Boore J.L."/>
            <person name="Chibucos M.C."/>
            <person name="Coates M."/>
            <person name="Dehal P."/>
            <person name="Delehaunty K."/>
            <person name="Dong S."/>
            <person name="Downton P."/>
            <person name="Dumas B."/>
            <person name="Fabro G."/>
            <person name="Fronick C."/>
            <person name="Fuerstenberg S.I."/>
            <person name="Fulton L."/>
            <person name="Gaulin E."/>
            <person name="Govers F."/>
            <person name="Hughes L."/>
            <person name="Humphray S."/>
            <person name="Jiang R.H."/>
            <person name="Judelson H."/>
            <person name="Kamoun S."/>
            <person name="Kyung K."/>
            <person name="Meijer H."/>
            <person name="Minx P."/>
            <person name="Morris P."/>
            <person name="Nelson J."/>
            <person name="Phuntumart V."/>
            <person name="Qutob D."/>
            <person name="Rehmany A."/>
            <person name="Rougon-Cardoso A."/>
            <person name="Ryden P."/>
            <person name="Torto-Alalibo T."/>
            <person name="Studholme D."/>
            <person name="Wang Y."/>
            <person name="Win J."/>
            <person name="Wood J."/>
            <person name="Clifton S.W."/>
            <person name="Rogers J."/>
            <person name="Van den Ackerveken G."/>
            <person name="Jones J.D."/>
            <person name="McDowell J.M."/>
            <person name="Beynon J."/>
            <person name="Tyler B.M."/>
        </authorList>
    </citation>
    <scope>NUCLEOTIDE SEQUENCE [LARGE SCALE GENOMIC DNA]</scope>
    <source>
        <strain evidence="2">Emoy2</strain>
    </source>
</reference>
<organism evidence="1 2">
    <name type="scientific">Hyaloperonospora arabidopsidis (strain Emoy2)</name>
    <name type="common">Downy mildew agent</name>
    <name type="synonym">Peronospora arabidopsidis</name>
    <dbReference type="NCBI Taxonomy" id="559515"/>
    <lineage>
        <taxon>Eukaryota</taxon>
        <taxon>Sar</taxon>
        <taxon>Stramenopiles</taxon>
        <taxon>Oomycota</taxon>
        <taxon>Peronosporomycetes</taxon>
        <taxon>Peronosporales</taxon>
        <taxon>Peronosporaceae</taxon>
        <taxon>Hyaloperonospora</taxon>
    </lineage>
</organism>
<name>M4BZX9_HYAAE</name>
<evidence type="ECO:0000313" key="1">
    <source>
        <dbReference type="EnsemblProtists" id="HpaP812154"/>
    </source>
</evidence>
<dbReference type="Proteomes" id="UP000011713">
    <property type="component" value="Unassembled WGS sequence"/>
</dbReference>
<accession>M4BZX9</accession>
<dbReference type="InParanoid" id="M4BZX9"/>
<dbReference type="HOGENOM" id="CLU_2351127_0_0_1"/>
<dbReference type="AlphaFoldDB" id="M4BZX9"/>
<keyword evidence="2" id="KW-1185">Reference proteome</keyword>
<dbReference type="EMBL" id="JH598068">
    <property type="status" value="NOT_ANNOTATED_CDS"/>
    <property type="molecule type" value="Genomic_DNA"/>
</dbReference>
<protein>
    <submittedName>
        <fullName evidence="1">Uncharacterized protein</fullName>
    </submittedName>
</protein>
<evidence type="ECO:0000313" key="2">
    <source>
        <dbReference type="Proteomes" id="UP000011713"/>
    </source>
</evidence>